<dbReference type="Proteomes" id="UP000077266">
    <property type="component" value="Unassembled WGS sequence"/>
</dbReference>
<evidence type="ECO:0000256" key="3">
    <source>
        <dbReference type="ARBA" id="ARBA00023295"/>
    </source>
</evidence>
<dbReference type="InParanoid" id="A0A166A4S8"/>
<dbReference type="PANTHER" id="PTHR31308">
    <property type="match status" value="1"/>
</dbReference>
<dbReference type="SUPFAM" id="SSF51445">
    <property type="entry name" value="(Trans)glycosidases"/>
    <property type="match status" value="1"/>
</dbReference>
<organism evidence="7 8">
    <name type="scientific">Exidia glandulosa HHB12029</name>
    <dbReference type="NCBI Taxonomy" id="1314781"/>
    <lineage>
        <taxon>Eukaryota</taxon>
        <taxon>Fungi</taxon>
        <taxon>Dikarya</taxon>
        <taxon>Basidiomycota</taxon>
        <taxon>Agaricomycotina</taxon>
        <taxon>Agaricomycetes</taxon>
        <taxon>Auriculariales</taxon>
        <taxon>Exidiaceae</taxon>
        <taxon>Exidia</taxon>
    </lineage>
</organism>
<evidence type="ECO:0000313" key="8">
    <source>
        <dbReference type="Proteomes" id="UP000077266"/>
    </source>
</evidence>
<feature type="compositionally biased region" description="Polar residues" evidence="4">
    <location>
        <begin position="753"/>
        <end position="780"/>
    </location>
</feature>
<keyword evidence="3" id="KW-0326">Glycosidase</keyword>
<evidence type="ECO:0000256" key="2">
    <source>
        <dbReference type="ARBA" id="ARBA00022801"/>
    </source>
</evidence>
<dbReference type="GO" id="GO:1904462">
    <property type="term" value="P:ergosteryl 3-beta-D-glucoside catabolic process"/>
    <property type="evidence" value="ECO:0007669"/>
    <property type="project" value="TreeGrafter"/>
</dbReference>
<dbReference type="Pfam" id="PF00150">
    <property type="entry name" value="Cellulase"/>
    <property type="match status" value="1"/>
</dbReference>
<evidence type="ECO:0000256" key="4">
    <source>
        <dbReference type="SAM" id="MobiDB-lite"/>
    </source>
</evidence>
<dbReference type="PANTHER" id="PTHR31308:SF6">
    <property type="entry name" value="GLYCOSIDE HYDROLASE FAMILY 5 C-TERMINAL DOMAIN-CONTAINING PROTEIN"/>
    <property type="match status" value="1"/>
</dbReference>
<dbReference type="InterPro" id="IPR041036">
    <property type="entry name" value="GH5_C"/>
</dbReference>
<keyword evidence="8" id="KW-1185">Reference proteome</keyword>
<dbReference type="InterPro" id="IPR052066">
    <property type="entry name" value="Glycosphingolipid_Hydrolases"/>
</dbReference>
<feature type="region of interest" description="Disordered" evidence="4">
    <location>
        <begin position="741"/>
        <end position="785"/>
    </location>
</feature>
<dbReference type="InterPro" id="IPR013780">
    <property type="entry name" value="Glyco_hydro_b"/>
</dbReference>
<evidence type="ECO:0000313" key="7">
    <source>
        <dbReference type="EMBL" id="KZV88459.1"/>
    </source>
</evidence>
<dbReference type="EMBL" id="KV426099">
    <property type="protein sequence ID" value="KZV88459.1"/>
    <property type="molecule type" value="Genomic_DNA"/>
</dbReference>
<dbReference type="Gene3D" id="3.20.20.80">
    <property type="entry name" value="Glycosidases"/>
    <property type="match status" value="2"/>
</dbReference>
<dbReference type="GO" id="GO:0050295">
    <property type="term" value="F:steryl-beta-glucosidase activity"/>
    <property type="evidence" value="ECO:0007669"/>
    <property type="project" value="TreeGrafter"/>
</dbReference>
<reference evidence="7 8" key="1">
    <citation type="journal article" date="2016" name="Mol. Biol. Evol.">
        <title>Comparative Genomics of Early-Diverging Mushroom-Forming Fungi Provides Insights into the Origins of Lignocellulose Decay Capabilities.</title>
        <authorList>
            <person name="Nagy L.G."/>
            <person name="Riley R."/>
            <person name="Tritt A."/>
            <person name="Adam C."/>
            <person name="Daum C."/>
            <person name="Floudas D."/>
            <person name="Sun H."/>
            <person name="Yadav J.S."/>
            <person name="Pangilinan J."/>
            <person name="Larsson K.H."/>
            <person name="Matsuura K."/>
            <person name="Barry K."/>
            <person name="Labutti K."/>
            <person name="Kuo R."/>
            <person name="Ohm R.A."/>
            <person name="Bhattacharya S.S."/>
            <person name="Shirouzu T."/>
            <person name="Yoshinaga Y."/>
            <person name="Martin F.M."/>
            <person name="Grigoriev I.V."/>
            <person name="Hibbett D.S."/>
        </authorList>
    </citation>
    <scope>NUCLEOTIDE SEQUENCE [LARGE SCALE GENOMIC DNA]</scope>
    <source>
        <strain evidence="7 8">HHB12029</strain>
    </source>
</reference>
<dbReference type="Gene3D" id="2.60.40.1180">
    <property type="entry name" value="Golgi alpha-mannosidase II"/>
    <property type="match status" value="1"/>
</dbReference>
<dbReference type="InterPro" id="IPR017853">
    <property type="entry name" value="GH"/>
</dbReference>
<evidence type="ECO:0000259" key="6">
    <source>
        <dbReference type="Pfam" id="PF18564"/>
    </source>
</evidence>
<dbReference type="GO" id="GO:0000272">
    <property type="term" value="P:polysaccharide catabolic process"/>
    <property type="evidence" value="ECO:0007669"/>
    <property type="project" value="InterPro"/>
</dbReference>
<name>A0A166A4S8_EXIGL</name>
<sequence>MPRVPTLSPATGASVPHHYVHTTTGQFVDTSGRTLIFRGVNLSGSSKAPLGEQSQKLEDFWENAEAGGNSFSGRPLNVDDGSADVHLARLRGWGFNMLRFPVTWEALEHAGPGQYDFEFMDYVIRVLQKCKDYGFRIFMDPHQDVWSRFTGGSGAPLWTIYACGMNPRNFTAGRTHMLHCEWPSPDASEPSAYPAMMWSTNYGRLGSQTLYTMFFGGRDFAPKCIIDGVNIQDYLQDHFITAFGLLADRIRERAPELYDACIVGWDSLNEPAEGLIGYPDVREPSNEQSAQLKKGPFAYPAQSFKLGMGQPQTVENWDFGGFGPSKKGTVTIDPQGVRAWLDPQDDVKYTARWGWKRDPGWTLGTCVWALHGVWDIASGEVLVPNYFARETPFTADYWRPHWKKWIERIRPAHPESIHFVQPPVFALPPPLDEADTRGRVCYAPHYYDGLTLVSRHWNWYNADALGVLRGKYSAPWQAVKIGEGAIRKSIQEQLTVLKDDCPTILGDYPSLIGEIGIPFDMDDRWSYGYTDNGKGLGNYKNQQKALDASLNACDGSNALNYTLWTYCPDNSHEWGDGWNLEDLSIWSVDDLRSHRKPGSDAFASHAAVVRNHEAPGTPPPEPVTLPGSSALNLAAVLPSPSSSNDKTLGDITSIGGWDNAWDFLTDGARAAAAFVRPYPMAIVGVPVHWELNAGKASFTFTVRVSAEDAAPEDDECNPPTEIYVPLVHFASDKTLMGIWADDDGEQNEDKNSSRTATPAVGQSATASQVDLSSMPPSNSGSKDDLSLHKLHHFQARMPGTTNDNSEVTLLASHADPHLAVDVRVSDGRWEMTGQTLRWWYRVPSREEGSVEYKIEVKRQGGPIKLNELGRPVRRASGQSRSWSAVCSDLLDCFS</sequence>
<dbReference type="Pfam" id="PF18564">
    <property type="entry name" value="Glyco_hydro_5_C"/>
    <property type="match status" value="1"/>
</dbReference>
<dbReference type="AlphaFoldDB" id="A0A166A4S8"/>
<accession>A0A166A4S8</accession>
<proteinExistence type="inferred from homology"/>
<dbReference type="InterPro" id="IPR001547">
    <property type="entry name" value="Glyco_hydro_5"/>
</dbReference>
<comment type="similarity">
    <text evidence="1">Belongs to the glycosyl hydrolase 5 (cellulase A) family.</text>
</comment>
<dbReference type="STRING" id="1314781.A0A166A4S8"/>
<gene>
    <name evidence="7" type="ORF">EXIGLDRAFT_722638</name>
</gene>
<feature type="domain" description="Glycoside hydrolase family 5 C-terminal" evidence="6">
    <location>
        <begin position="676"/>
        <end position="732"/>
    </location>
</feature>
<evidence type="ECO:0000259" key="5">
    <source>
        <dbReference type="Pfam" id="PF00150"/>
    </source>
</evidence>
<evidence type="ECO:0000256" key="1">
    <source>
        <dbReference type="ARBA" id="ARBA00005641"/>
    </source>
</evidence>
<protein>
    <submittedName>
        <fullName evidence="7">Glycoside hydrolase</fullName>
    </submittedName>
</protein>
<keyword evidence="2 7" id="KW-0378">Hydrolase</keyword>
<feature type="domain" description="Glycoside hydrolase family 5" evidence="5">
    <location>
        <begin position="86"/>
        <end position="146"/>
    </location>
</feature>
<dbReference type="OrthoDB" id="9971853at2759"/>